<sequence length="223" mass="23579">MSSLAERLADTRASVADAARAAGRDPGEITTIVVTKFHPVSMIRELAGLGVRDFGENRHQEAQAKAAQLDDPSLTWHFVGQLQGKKARQVRAYADVIHSVDREPLVRALSSDSSSVDCFIQVNLTDDPDRGGVDPAGLEALAESALAAPGLRLLGLMAVAPLGAPPRPAFARVRELSERLARIAPEATGLSMGMSQDYADAIAEGATHLRIGTAITGKRPGIQ</sequence>
<comment type="similarity">
    <text evidence="2 4">Belongs to the pyridoxal phosphate-binding protein YggS/PROSC family.</text>
</comment>
<evidence type="ECO:0000259" key="5">
    <source>
        <dbReference type="Pfam" id="PF01168"/>
    </source>
</evidence>
<dbReference type="OrthoDB" id="9804072at2"/>
<dbReference type="RefSeq" id="WP_123046100.1">
    <property type="nucleotide sequence ID" value="NZ_RDSR01000015.1"/>
</dbReference>
<dbReference type="PROSITE" id="PS01211">
    <property type="entry name" value="UPF0001"/>
    <property type="match status" value="1"/>
</dbReference>
<dbReference type="CDD" id="cd00635">
    <property type="entry name" value="PLPDE_III_YBL036c_like"/>
    <property type="match status" value="1"/>
</dbReference>
<dbReference type="GO" id="GO:0030170">
    <property type="term" value="F:pyridoxal phosphate binding"/>
    <property type="evidence" value="ECO:0007669"/>
    <property type="project" value="UniProtKB-UniRule"/>
</dbReference>
<comment type="function">
    <text evidence="2">Pyridoxal 5'-phosphate (PLP)-binding protein, which is involved in PLP homeostasis.</text>
</comment>
<dbReference type="Pfam" id="PF01168">
    <property type="entry name" value="Ala_racemase_N"/>
    <property type="match status" value="1"/>
</dbReference>
<feature type="domain" description="Alanine racemase N-terminal" evidence="5">
    <location>
        <begin position="42"/>
        <end position="220"/>
    </location>
</feature>
<comment type="caution">
    <text evidence="6">The sequence shown here is derived from an EMBL/GenBank/DDBJ whole genome shotgun (WGS) entry which is preliminary data.</text>
</comment>
<dbReference type="NCBIfam" id="TIGR00044">
    <property type="entry name" value="YggS family pyridoxal phosphate-dependent enzyme"/>
    <property type="match status" value="1"/>
</dbReference>
<keyword evidence="1 2" id="KW-0663">Pyridoxal phosphate</keyword>
<dbReference type="PANTHER" id="PTHR10146:SF14">
    <property type="entry name" value="PYRIDOXAL PHOSPHATE HOMEOSTASIS PROTEIN"/>
    <property type="match status" value="1"/>
</dbReference>
<evidence type="ECO:0000256" key="1">
    <source>
        <dbReference type="ARBA" id="ARBA00022898"/>
    </source>
</evidence>
<dbReference type="HAMAP" id="MF_02087">
    <property type="entry name" value="PLP_homeostasis"/>
    <property type="match status" value="1"/>
</dbReference>
<dbReference type="InterPro" id="IPR011078">
    <property type="entry name" value="PyrdxlP_homeostasis"/>
</dbReference>
<accession>A0A3M8L1N4</accession>
<keyword evidence="7" id="KW-1185">Reference proteome</keyword>
<gene>
    <name evidence="6" type="ORF">EEJ31_09685</name>
</gene>
<evidence type="ECO:0000256" key="3">
    <source>
        <dbReference type="PIRSR" id="PIRSR004848-1"/>
    </source>
</evidence>
<proteinExistence type="inferred from homology"/>
<dbReference type="PIRSF" id="PIRSF004848">
    <property type="entry name" value="YBL036c_PLPDEIII"/>
    <property type="match status" value="1"/>
</dbReference>
<evidence type="ECO:0000256" key="2">
    <source>
        <dbReference type="HAMAP-Rule" id="MF_02087"/>
    </source>
</evidence>
<evidence type="ECO:0000313" key="7">
    <source>
        <dbReference type="Proteomes" id="UP000279859"/>
    </source>
</evidence>
<dbReference type="EMBL" id="RDSR01000015">
    <property type="protein sequence ID" value="RNE59451.1"/>
    <property type="molecule type" value="Genomic_DNA"/>
</dbReference>
<dbReference type="InterPro" id="IPR001608">
    <property type="entry name" value="Ala_racemase_N"/>
</dbReference>
<dbReference type="PANTHER" id="PTHR10146">
    <property type="entry name" value="PROLINE SYNTHETASE CO-TRANSCRIBED BACTERIAL HOMOLOG PROTEIN"/>
    <property type="match status" value="1"/>
</dbReference>
<dbReference type="SUPFAM" id="SSF51419">
    <property type="entry name" value="PLP-binding barrel"/>
    <property type="match status" value="1"/>
</dbReference>
<reference evidence="6 7" key="1">
    <citation type="submission" date="2018-11" db="EMBL/GenBank/DDBJ databases">
        <title>Cryobacterium sp. nov., isolated from rhizosphere soil of lettuce.</title>
        <authorList>
            <person name="Wang Y."/>
        </authorList>
    </citation>
    <scope>NUCLEOTIDE SEQUENCE [LARGE SCALE GENOMIC DNA]</scope>
    <source>
        <strain evidence="6 7">NEAU-85</strain>
    </source>
</reference>
<dbReference type="Gene3D" id="3.20.20.10">
    <property type="entry name" value="Alanine racemase"/>
    <property type="match status" value="1"/>
</dbReference>
<evidence type="ECO:0000313" key="6">
    <source>
        <dbReference type="EMBL" id="RNE59451.1"/>
    </source>
</evidence>
<comment type="cofactor">
    <cofactor evidence="3">
        <name>pyridoxal 5'-phosphate</name>
        <dbReference type="ChEBI" id="CHEBI:597326"/>
    </cofactor>
</comment>
<dbReference type="AlphaFoldDB" id="A0A3M8L1N4"/>
<dbReference type="InterPro" id="IPR029066">
    <property type="entry name" value="PLP-binding_barrel"/>
</dbReference>
<protein>
    <recommendedName>
        <fullName evidence="2">Pyridoxal phosphate homeostasis protein</fullName>
        <shortName evidence="2">PLP homeostasis protein</shortName>
    </recommendedName>
</protein>
<evidence type="ECO:0000256" key="4">
    <source>
        <dbReference type="RuleBase" id="RU004514"/>
    </source>
</evidence>
<feature type="modified residue" description="N6-(pyridoxal phosphate)lysine" evidence="2 3">
    <location>
        <position position="36"/>
    </location>
</feature>
<organism evidence="6 7">
    <name type="scientific">Cryobacterium tepidiphilum</name>
    <dbReference type="NCBI Taxonomy" id="2486026"/>
    <lineage>
        <taxon>Bacteria</taxon>
        <taxon>Bacillati</taxon>
        <taxon>Actinomycetota</taxon>
        <taxon>Actinomycetes</taxon>
        <taxon>Micrococcales</taxon>
        <taxon>Microbacteriaceae</taxon>
        <taxon>Cryobacterium</taxon>
    </lineage>
</organism>
<name>A0A3M8L1N4_9MICO</name>
<dbReference type="Proteomes" id="UP000279859">
    <property type="component" value="Unassembled WGS sequence"/>
</dbReference>